<accession>A0AAN7JE98</accession>
<dbReference type="InterPro" id="IPR046830">
    <property type="entry name" value="Calmod_bind_M"/>
</dbReference>
<evidence type="ECO:0000259" key="11">
    <source>
        <dbReference type="Pfam" id="PF20452"/>
    </source>
</evidence>
<dbReference type="Pfam" id="PF20452">
    <property type="entry name" value="Calmod_bind_C"/>
    <property type="match status" value="1"/>
</dbReference>
<gene>
    <name evidence="12" type="ORF">SAY87_026570</name>
</gene>
<dbReference type="GO" id="GO:0003700">
    <property type="term" value="F:DNA-binding transcription factor activity"/>
    <property type="evidence" value="ECO:0007669"/>
    <property type="project" value="TreeGrafter"/>
</dbReference>
<evidence type="ECO:0000256" key="7">
    <source>
        <dbReference type="ARBA" id="ARBA00023242"/>
    </source>
</evidence>
<evidence type="ECO:0000313" key="12">
    <source>
        <dbReference type="EMBL" id="KAK4749121.1"/>
    </source>
</evidence>
<comment type="similarity">
    <text evidence="2">Belongs to the plant ACBP60 protein family.</text>
</comment>
<feature type="domain" description="Calmodulin binding protein central" evidence="10">
    <location>
        <begin position="282"/>
        <end position="344"/>
    </location>
</feature>
<reference evidence="12 13" key="1">
    <citation type="journal article" date="2023" name="Hortic Res">
        <title>Pangenome of water caltrop reveals structural variations and asymmetric subgenome divergence after allopolyploidization.</title>
        <authorList>
            <person name="Zhang X."/>
            <person name="Chen Y."/>
            <person name="Wang L."/>
            <person name="Yuan Y."/>
            <person name="Fang M."/>
            <person name="Shi L."/>
            <person name="Lu R."/>
            <person name="Comes H.P."/>
            <person name="Ma Y."/>
            <person name="Chen Y."/>
            <person name="Huang G."/>
            <person name="Zhou Y."/>
            <person name="Zheng Z."/>
            <person name="Qiu Y."/>
        </authorList>
    </citation>
    <scope>NUCLEOTIDE SEQUENCE [LARGE SCALE GENOMIC DNA]</scope>
    <source>
        <tissue evidence="12">Roots</tissue>
    </source>
</reference>
<dbReference type="Pfam" id="PF07887">
    <property type="entry name" value="Calmodulin_bind"/>
    <property type="match status" value="1"/>
</dbReference>
<evidence type="ECO:0000256" key="5">
    <source>
        <dbReference type="ARBA" id="ARBA00023159"/>
    </source>
</evidence>
<dbReference type="PANTHER" id="PTHR31713">
    <property type="entry name" value="OS02G0177800 PROTEIN"/>
    <property type="match status" value="1"/>
</dbReference>
<protein>
    <submittedName>
        <fullName evidence="12">Uncharacterized protein</fullName>
    </submittedName>
</protein>
<keyword evidence="6" id="KW-0804">Transcription</keyword>
<keyword evidence="7" id="KW-0539">Nucleus</keyword>
<sequence length="416" mass="46494">MPNSSNKRPAAGGSSSSSSAHDRPERHPQPRLYSAVVKALEHNQLEKLSYAMEPMLRKVVSEEVERGLAMATTRISCRYLRRSPSFRVRALEPPRIINTSLHLVFPKTLKQPIYTKNKIVFEDNSPIKAFLVDPTVDPSIITTATVRSLMDLPFPMKLEIVALDGDFAPLRHDDDGALWSQEEFQGHVLRAREGKRPLLIGELVAALQPGGDRAEPVVAATFGEIKLTDNSRWMPSGKFRLGVRVIPGTYGGGIRIREAISEPFSVREHRGKYYCKHYPPKLEDDVWRLENIGKGGRTHKKLESEGIITVQDFLKMNTIQPERLLGIMDSKKNLKASLDHAKTCSLGSKLYLFNASDGCQLVLDPTCGLVNASINGQSLELASLVSKEYIDNLVKTAYANWNLLQEIDYSHFYLGS</sequence>
<feature type="compositionally biased region" description="Low complexity" evidence="8">
    <location>
        <begin position="10"/>
        <end position="19"/>
    </location>
</feature>
<evidence type="ECO:0000256" key="6">
    <source>
        <dbReference type="ARBA" id="ARBA00023163"/>
    </source>
</evidence>
<dbReference type="InterPro" id="IPR046829">
    <property type="entry name" value="Calmod_bind_C"/>
</dbReference>
<feature type="domain" description="Calmodulin binding protein C-terminal" evidence="11">
    <location>
        <begin position="349"/>
        <end position="407"/>
    </location>
</feature>
<feature type="region of interest" description="Disordered" evidence="8">
    <location>
        <begin position="1"/>
        <end position="28"/>
    </location>
</feature>
<dbReference type="Proteomes" id="UP001345219">
    <property type="component" value="Chromosome 21"/>
</dbReference>
<keyword evidence="13" id="KW-1185">Reference proteome</keyword>
<keyword evidence="5" id="KW-0010">Activator</keyword>
<evidence type="ECO:0000259" key="10">
    <source>
        <dbReference type="Pfam" id="PF20451"/>
    </source>
</evidence>
<comment type="caution">
    <text evidence="12">The sequence shown here is derived from an EMBL/GenBank/DDBJ whole genome shotgun (WGS) entry which is preliminary data.</text>
</comment>
<dbReference type="GO" id="GO:0005634">
    <property type="term" value="C:nucleus"/>
    <property type="evidence" value="ECO:0007669"/>
    <property type="project" value="UniProtKB-SubCell"/>
</dbReference>
<evidence type="ECO:0000256" key="8">
    <source>
        <dbReference type="SAM" id="MobiDB-lite"/>
    </source>
</evidence>
<evidence type="ECO:0000313" key="13">
    <source>
        <dbReference type="Proteomes" id="UP001345219"/>
    </source>
</evidence>
<keyword evidence="4" id="KW-0238">DNA-binding</keyword>
<evidence type="ECO:0000259" key="9">
    <source>
        <dbReference type="Pfam" id="PF07887"/>
    </source>
</evidence>
<dbReference type="GO" id="GO:0005516">
    <property type="term" value="F:calmodulin binding"/>
    <property type="evidence" value="ECO:0007669"/>
    <property type="project" value="InterPro"/>
</dbReference>
<dbReference type="PANTHER" id="PTHR31713:SF96">
    <property type="entry name" value="OS02G0562300 PROTEIN"/>
    <property type="match status" value="1"/>
</dbReference>
<organism evidence="12 13">
    <name type="scientific">Trapa incisa</name>
    <dbReference type="NCBI Taxonomy" id="236973"/>
    <lineage>
        <taxon>Eukaryota</taxon>
        <taxon>Viridiplantae</taxon>
        <taxon>Streptophyta</taxon>
        <taxon>Embryophyta</taxon>
        <taxon>Tracheophyta</taxon>
        <taxon>Spermatophyta</taxon>
        <taxon>Magnoliopsida</taxon>
        <taxon>eudicotyledons</taxon>
        <taxon>Gunneridae</taxon>
        <taxon>Pentapetalae</taxon>
        <taxon>rosids</taxon>
        <taxon>malvids</taxon>
        <taxon>Myrtales</taxon>
        <taxon>Lythraceae</taxon>
        <taxon>Trapa</taxon>
    </lineage>
</organism>
<evidence type="ECO:0000256" key="4">
    <source>
        <dbReference type="ARBA" id="ARBA00023125"/>
    </source>
</evidence>
<keyword evidence="3" id="KW-0805">Transcription regulation</keyword>
<dbReference type="GO" id="GO:0043565">
    <property type="term" value="F:sequence-specific DNA binding"/>
    <property type="evidence" value="ECO:0007669"/>
    <property type="project" value="TreeGrafter"/>
</dbReference>
<dbReference type="InterPro" id="IPR012416">
    <property type="entry name" value="CBP60"/>
</dbReference>
<feature type="domain" description="Calmodulin binding protein-like N-terminal" evidence="9">
    <location>
        <begin position="101"/>
        <end position="269"/>
    </location>
</feature>
<evidence type="ECO:0000256" key="1">
    <source>
        <dbReference type="ARBA" id="ARBA00004123"/>
    </source>
</evidence>
<dbReference type="EMBL" id="JAXIOK010000018">
    <property type="protein sequence ID" value="KAK4749121.1"/>
    <property type="molecule type" value="Genomic_DNA"/>
</dbReference>
<name>A0AAN7JE98_9MYRT</name>
<dbReference type="GO" id="GO:0080142">
    <property type="term" value="P:regulation of salicylic acid biosynthetic process"/>
    <property type="evidence" value="ECO:0007669"/>
    <property type="project" value="TreeGrafter"/>
</dbReference>
<evidence type="ECO:0000256" key="2">
    <source>
        <dbReference type="ARBA" id="ARBA00007214"/>
    </source>
</evidence>
<proteinExistence type="inferred from homology"/>
<dbReference type="AlphaFoldDB" id="A0AAN7JE98"/>
<evidence type="ECO:0000256" key="3">
    <source>
        <dbReference type="ARBA" id="ARBA00023015"/>
    </source>
</evidence>
<dbReference type="Pfam" id="PF20451">
    <property type="entry name" value="Calmod_bind_M"/>
    <property type="match status" value="1"/>
</dbReference>
<dbReference type="InterPro" id="IPR046831">
    <property type="entry name" value="Calmodulin_bind_N"/>
</dbReference>
<comment type="subcellular location">
    <subcellularLocation>
        <location evidence="1">Nucleus</location>
    </subcellularLocation>
</comment>